<dbReference type="PANTHER" id="PTHR42714">
    <property type="entry name" value="TRNA MODIFICATION GTPASE GTPBP3"/>
    <property type="match status" value="1"/>
</dbReference>
<dbReference type="Gene3D" id="3.40.50.300">
    <property type="entry name" value="P-loop containing nucleotide triphosphate hydrolases"/>
    <property type="match status" value="1"/>
</dbReference>
<evidence type="ECO:0000313" key="2">
    <source>
        <dbReference type="EMBL" id="CAJ0578991.1"/>
    </source>
</evidence>
<dbReference type="InterPro" id="IPR027368">
    <property type="entry name" value="MnmE_dom2"/>
</dbReference>
<dbReference type="Proteomes" id="UP001177023">
    <property type="component" value="Unassembled WGS sequence"/>
</dbReference>
<accession>A0AA36D1H9</accession>
<dbReference type="SUPFAM" id="SSF116878">
    <property type="entry name" value="TrmE connector domain"/>
    <property type="match status" value="1"/>
</dbReference>
<feature type="domain" description="GTP-binding protein TrmE N-terminal" evidence="1">
    <location>
        <begin position="3"/>
        <end position="111"/>
    </location>
</feature>
<dbReference type="GO" id="GO:0005739">
    <property type="term" value="C:mitochondrion"/>
    <property type="evidence" value="ECO:0007669"/>
    <property type="project" value="TreeGrafter"/>
</dbReference>
<dbReference type="EMBL" id="CATQJA010002655">
    <property type="protein sequence ID" value="CAJ0578991.1"/>
    <property type="molecule type" value="Genomic_DNA"/>
</dbReference>
<dbReference type="Gene3D" id="1.20.120.430">
    <property type="entry name" value="tRNA modification GTPase MnmE domain 2"/>
    <property type="match status" value="1"/>
</dbReference>
<dbReference type="GO" id="GO:0002098">
    <property type="term" value="P:tRNA wobble uridine modification"/>
    <property type="evidence" value="ECO:0007669"/>
    <property type="project" value="TreeGrafter"/>
</dbReference>
<dbReference type="Pfam" id="PF10396">
    <property type="entry name" value="TrmE_N"/>
    <property type="match status" value="1"/>
</dbReference>
<dbReference type="AlphaFoldDB" id="A0AA36D1H9"/>
<dbReference type="Gene3D" id="3.30.1360.120">
    <property type="entry name" value="Probable tRNA modification gtpase trme, domain 1"/>
    <property type="match status" value="1"/>
</dbReference>
<dbReference type="SUPFAM" id="SSF103025">
    <property type="entry name" value="Folate-binding domain"/>
    <property type="match status" value="1"/>
</dbReference>
<dbReference type="InterPro" id="IPR018948">
    <property type="entry name" value="GTP-bd_TrmE_N"/>
</dbReference>
<dbReference type="GO" id="GO:0030488">
    <property type="term" value="P:tRNA methylation"/>
    <property type="evidence" value="ECO:0007669"/>
    <property type="project" value="TreeGrafter"/>
</dbReference>
<dbReference type="SUPFAM" id="SSF52540">
    <property type="entry name" value="P-loop containing nucleoside triphosphate hydrolases"/>
    <property type="match status" value="1"/>
</dbReference>
<sequence>MSTIFALSAWGTIIPVAQQRLGPRSKELLSTLSRKKILQPRQLFFSKLYDHDSSLMDSAMAAYLPGPSTFTGEDPTELYLHGSKAVVDTVAKCLLKFDGLRHAKRGEFTKKMEGDRDLQHIRDQLLEAFGRATLMIDFGEHVNTSLEDLNEMFPVYQTSLIRPGTQLRLKEADIVFLAVSDAREDDIVLDELLSDLQEVVNGAPINAVKNKADLASNKVPANNQSLSASVLSCALTTKGIEELWANLQRVVDDICPEESGPASAQVELLTEAQDAVLQANSVSDVALREHHLQIAFDCVGELTCSTVNGAVLDRLFAQFYIEP</sequence>
<dbReference type="CDD" id="cd14858">
    <property type="entry name" value="TrmE_N"/>
    <property type="match status" value="1"/>
</dbReference>
<protein>
    <recommendedName>
        <fullName evidence="1">GTP-binding protein TrmE N-terminal domain-containing protein</fullName>
    </recommendedName>
</protein>
<organism evidence="2 3">
    <name type="scientific">Mesorhabditis spiculigera</name>
    <dbReference type="NCBI Taxonomy" id="96644"/>
    <lineage>
        <taxon>Eukaryota</taxon>
        <taxon>Metazoa</taxon>
        <taxon>Ecdysozoa</taxon>
        <taxon>Nematoda</taxon>
        <taxon>Chromadorea</taxon>
        <taxon>Rhabditida</taxon>
        <taxon>Rhabditina</taxon>
        <taxon>Rhabditomorpha</taxon>
        <taxon>Rhabditoidea</taxon>
        <taxon>Rhabditidae</taxon>
        <taxon>Mesorhabditinae</taxon>
        <taxon>Mesorhabditis</taxon>
    </lineage>
</organism>
<dbReference type="InterPro" id="IPR027266">
    <property type="entry name" value="TrmE/GcvT-like"/>
</dbReference>
<feature type="non-terminal residue" evidence="2">
    <location>
        <position position="323"/>
    </location>
</feature>
<evidence type="ECO:0000259" key="1">
    <source>
        <dbReference type="Pfam" id="PF10396"/>
    </source>
</evidence>
<proteinExistence type="predicted"/>
<dbReference type="InterPro" id="IPR027417">
    <property type="entry name" value="P-loop_NTPase"/>
</dbReference>
<keyword evidence="3" id="KW-1185">Reference proteome</keyword>
<name>A0AA36D1H9_9BILA</name>
<evidence type="ECO:0000313" key="3">
    <source>
        <dbReference type="Proteomes" id="UP001177023"/>
    </source>
</evidence>
<comment type="caution">
    <text evidence="2">The sequence shown here is derived from an EMBL/GenBank/DDBJ whole genome shotgun (WGS) entry which is preliminary data.</text>
</comment>
<gene>
    <name evidence="2" type="ORF">MSPICULIGERA_LOCUS17228</name>
</gene>
<dbReference type="PANTHER" id="PTHR42714:SF2">
    <property type="entry name" value="TRNA MODIFICATION GTPASE GTPBP3, MITOCHONDRIAL"/>
    <property type="match status" value="1"/>
</dbReference>
<reference evidence="2" key="1">
    <citation type="submission" date="2023-06" db="EMBL/GenBank/DDBJ databases">
        <authorList>
            <person name="Delattre M."/>
        </authorList>
    </citation>
    <scope>NUCLEOTIDE SEQUENCE</scope>
    <source>
        <strain evidence="2">AF72</strain>
    </source>
</reference>